<gene>
    <name evidence="2" type="ORF">HF324_12940</name>
    <name evidence="1" type="ORF">HF329_13370</name>
</gene>
<dbReference type="SUPFAM" id="SSF48371">
    <property type="entry name" value="ARM repeat"/>
    <property type="match status" value="1"/>
</dbReference>
<keyword evidence="4" id="KW-1185">Reference proteome</keyword>
<dbReference type="EMBL" id="CP051204">
    <property type="protein sequence ID" value="QJB38723.1"/>
    <property type="molecule type" value="Genomic_DNA"/>
</dbReference>
<dbReference type="InterPro" id="IPR016024">
    <property type="entry name" value="ARM-type_fold"/>
</dbReference>
<evidence type="ECO:0000313" key="3">
    <source>
        <dbReference type="Proteomes" id="UP000502421"/>
    </source>
</evidence>
<dbReference type="Pfam" id="PF08713">
    <property type="entry name" value="DNA_alkylation"/>
    <property type="match status" value="1"/>
</dbReference>
<dbReference type="RefSeq" id="WP_168804512.1">
    <property type="nucleotide sequence ID" value="NZ_CP051204.2"/>
</dbReference>
<dbReference type="KEGG" id="coy:HF329_13370"/>
<organism evidence="1 3">
    <name type="scientific">Chitinophaga oryzae</name>
    <dbReference type="NCBI Taxonomy" id="2725414"/>
    <lineage>
        <taxon>Bacteria</taxon>
        <taxon>Pseudomonadati</taxon>
        <taxon>Bacteroidota</taxon>
        <taxon>Chitinophagia</taxon>
        <taxon>Chitinophagales</taxon>
        <taxon>Chitinophagaceae</taxon>
        <taxon>Chitinophaga</taxon>
    </lineage>
</organism>
<evidence type="ECO:0000313" key="2">
    <source>
        <dbReference type="EMBL" id="QJB38723.1"/>
    </source>
</evidence>
<name>A0AAE6ZI04_9BACT</name>
<dbReference type="EMBL" id="CP051205">
    <property type="protein sequence ID" value="QJB32262.1"/>
    <property type="molecule type" value="Genomic_DNA"/>
</dbReference>
<dbReference type="Gene3D" id="1.25.10.90">
    <property type="match status" value="1"/>
</dbReference>
<dbReference type="PANTHER" id="PTHR34070">
    <property type="entry name" value="ARMADILLO-TYPE FOLD"/>
    <property type="match status" value="1"/>
</dbReference>
<dbReference type="InterPro" id="IPR014825">
    <property type="entry name" value="DNA_alkylation"/>
</dbReference>
<dbReference type="Proteomes" id="UP000503144">
    <property type="component" value="Chromosome"/>
</dbReference>
<accession>A0AAE6ZI04</accession>
<dbReference type="PANTHER" id="PTHR34070:SF1">
    <property type="entry name" value="DNA ALKYLATION REPAIR PROTEIN"/>
    <property type="match status" value="1"/>
</dbReference>
<reference evidence="1" key="2">
    <citation type="submission" date="2020-09" db="EMBL/GenBank/DDBJ databases">
        <authorList>
            <person name="Kittiwongwattana C."/>
        </authorList>
    </citation>
    <scope>NUCLEOTIDE SEQUENCE</scope>
    <source>
        <strain evidence="2">1303</strain>
        <strain evidence="1">1310</strain>
    </source>
</reference>
<dbReference type="AlphaFoldDB" id="A0AAE6ZI04"/>
<evidence type="ECO:0000313" key="4">
    <source>
        <dbReference type="Proteomes" id="UP000503144"/>
    </source>
</evidence>
<dbReference type="Proteomes" id="UP000502421">
    <property type="component" value="Chromosome"/>
</dbReference>
<sequence>METISSKATIKQLVAAALHALQHSGREIFVTSLHDTLLKKKVKFPLLEYAAREIAAAVPDEEQTSILDDIICLRETGSQVLAGTVLQLRLDRHFAASIDKACAYIQYGDQWYVCDIIGERVLGHALLTRPEETIPLLQQLSAHENKWMVRTVGVAAHYAVKKGLSPVFVEPVFNMLLSLSDATDFHTRKGIGWGAKTVAKFHPELIARYHPRIESAATRQWFRTKINMGLHYSRKK</sequence>
<reference evidence="3" key="1">
    <citation type="submission" date="2020-04" db="EMBL/GenBank/DDBJ databases">
        <authorList>
            <person name="Kittiwongwattana C."/>
        </authorList>
    </citation>
    <scope>NUCLEOTIDE SEQUENCE [LARGE SCALE GENOMIC DNA]</scope>
    <source>
        <strain evidence="3">1310</strain>
    </source>
</reference>
<proteinExistence type="predicted"/>
<protein>
    <submittedName>
        <fullName evidence="1">DNA alkylation repair protein</fullName>
    </submittedName>
</protein>
<evidence type="ECO:0000313" key="1">
    <source>
        <dbReference type="EMBL" id="QJB32262.1"/>
    </source>
</evidence>